<dbReference type="EMBL" id="JALJYF010000001">
    <property type="protein sequence ID" value="MCP1726850.1"/>
    <property type="molecule type" value="Genomic_DNA"/>
</dbReference>
<dbReference type="SMART" id="SM00953">
    <property type="entry name" value="RES"/>
    <property type="match status" value="1"/>
</dbReference>
<name>A0ABT1G7B9_9GAMM</name>
<dbReference type="InterPro" id="IPR014914">
    <property type="entry name" value="RES_dom"/>
</dbReference>
<evidence type="ECO:0000259" key="1">
    <source>
        <dbReference type="SMART" id="SM00953"/>
    </source>
</evidence>
<protein>
    <recommendedName>
        <fullName evidence="1">RES domain-containing protein</fullName>
    </recommendedName>
</protein>
<keyword evidence="3" id="KW-1185">Reference proteome</keyword>
<reference evidence="2 3" key="1">
    <citation type="submission" date="2022-03" db="EMBL/GenBank/DDBJ databases">
        <title>Genomic Encyclopedia of Type Strains, Phase III (KMG-III): the genomes of soil and plant-associated and newly described type strains.</title>
        <authorList>
            <person name="Whitman W."/>
        </authorList>
    </citation>
    <scope>NUCLEOTIDE SEQUENCE [LARGE SCALE GENOMIC DNA]</scope>
    <source>
        <strain evidence="2 3">BSker1</strain>
    </source>
</reference>
<dbReference type="RefSeq" id="WP_253445777.1">
    <property type="nucleotide sequence ID" value="NZ_JALJYF010000001.1"/>
</dbReference>
<dbReference type="Proteomes" id="UP001523550">
    <property type="component" value="Unassembled WGS sequence"/>
</dbReference>
<organism evidence="2 3">
    <name type="scientific">Natronospira proteinivora</name>
    <dbReference type="NCBI Taxonomy" id="1807133"/>
    <lineage>
        <taxon>Bacteria</taxon>
        <taxon>Pseudomonadati</taxon>
        <taxon>Pseudomonadota</taxon>
        <taxon>Gammaproteobacteria</taxon>
        <taxon>Natronospirales</taxon>
        <taxon>Natronospiraceae</taxon>
        <taxon>Natronospira</taxon>
    </lineage>
</organism>
<gene>
    <name evidence="2" type="ORF">J2T60_000815</name>
</gene>
<accession>A0ABT1G7B9</accession>
<evidence type="ECO:0000313" key="2">
    <source>
        <dbReference type="EMBL" id="MCP1726850.1"/>
    </source>
</evidence>
<sequence>MPEIPAISTWPQARPERQNWYRAVPSRHPPVQLWDHCANPEELHDAAMVESVTNDRLRQELGEIRAVPEADWVFGEGASPVMAAFCHVNEQGSRFSPGDYGVYYAGSSPRVAAREVAYHRRQWYRQNPAAEPRQTMRLYQGSVTRPLIDIRGETRPGLLHDPDSWHHAQRFGQAAKQDQSWGIHYRSVRHPGGECVALLRPPAITPVIQTRHFQLHWDGEDVQILGLG</sequence>
<dbReference type="Pfam" id="PF08808">
    <property type="entry name" value="RES"/>
    <property type="match status" value="1"/>
</dbReference>
<proteinExistence type="predicted"/>
<comment type="caution">
    <text evidence="2">The sequence shown here is derived from an EMBL/GenBank/DDBJ whole genome shotgun (WGS) entry which is preliminary data.</text>
</comment>
<evidence type="ECO:0000313" key="3">
    <source>
        <dbReference type="Proteomes" id="UP001523550"/>
    </source>
</evidence>
<feature type="domain" description="RES" evidence="1">
    <location>
        <begin position="84"/>
        <end position="210"/>
    </location>
</feature>